<feature type="domain" description="SGNH" evidence="3">
    <location>
        <begin position="516"/>
        <end position="613"/>
    </location>
</feature>
<dbReference type="GO" id="GO:0016020">
    <property type="term" value="C:membrane"/>
    <property type="evidence" value="ECO:0007669"/>
    <property type="project" value="TreeGrafter"/>
</dbReference>
<proteinExistence type="predicted"/>
<protein>
    <submittedName>
        <fullName evidence="4">Unannotated protein</fullName>
    </submittedName>
</protein>
<feature type="transmembrane region" description="Helical" evidence="1">
    <location>
        <begin position="342"/>
        <end position="358"/>
    </location>
</feature>
<feature type="transmembrane region" description="Helical" evidence="1">
    <location>
        <begin position="87"/>
        <end position="109"/>
    </location>
</feature>
<keyword evidence="1" id="KW-1133">Transmembrane helix</keyword>
<feature type="transmembrane region" description="Helical" evidence="1">
    <location>
        <begin position="251"/>
        <end position="269"/>
    </location>
</feature>
<feature type="domain" description="Acyltransferase 3" evidence="2">
    <location>
        <begin position="18"/>
        <end position="352"/>
    </location>
</feature>
<feature type="transmembrane region" description="Helical" evidence="1">
    <location>
        <begin position="48"/>
        <end position="66"/>
    </location>
</feature>
<evidence type="ECO:0000259" key="2">
    <source>
        <dbReference type="Pfam" id="PF01757"/>
    </source>
</evidence>
<dbReference type="EMBL" id="CAFAAP010000048">
    <property type="protein sequence ID" value="CAB4799104.1"/>
    <property type="molecule type" value="Genomic_DNA"/>
</dbReference>
<dbReference type="Pfam" id="PF01757">
    <property type="entry name" value="Acyl_transf_3"/>
    <property type="match status" value="1"/>
</dbReference>
<keyword evidence="1" id="KW-0472">Membrane</keyword>
<dbReference type="GO" id="GO:0009103">
    <property type="term" value="P:lipopolysaccharide biosynthetic process"/>
    <property type="evidence" value="ECO:0007669"/>
    <property type="project" value="TreeGrafter"/>
</dbReference>
<evidence type="ECO:0000313" key="4">
    <source>
        <dbReference type="EMBL" id="CAB4799104.1"/>
    </source>
</evidence>
<name>A0A6J6XU67_9ZZZZ</name>
<evidence type="ECO:0000256" key="1">
    <source>
        <dbReference type="SAM" id="Phobius"/>
    </source>
</evidence>
<organism evidence="4">
    <name type="scientific">freshwater metagenome</name>
    <dbReference type="NCBI Taxonomy" id="449393"/>
    <lineage>
        <taxon>unclassified sequences</taxon>
        <taxon>metagenomes</taxon>
        <taxon>ecological metagenomes</taxon>
    </lineage>
</organism>
<dbReference type="AlphaFoldDB" id="A0A6J6XU67"/>
<sequence length="621" mass="70361">MNQLNSLRSSETAGFRQDIQLLRAIAILFVVLNHIDFAFLSVPAGYRGVDVFFVVSGFVIMSSILRHESVGKRFALLTFFKRRAQRLYPAFLVVIICVFVVSFITQSFIHVQQETARTGVGASLFFANYVLLARKIDYFNPLYPNPLTHTWSLSVEEQFYITLGVLFILLKRFRVSLSGLFAMVVVAVLAALSLYSCFNFRNLPDAQRFFPNPDLFPFYSFHSRAWQLLAGVLVAQIIQRLPNKHFKFQTYIARVVATLSFLGILRGLIAGGQEHQLGIDALIITLSTALFIFSMPLALKNSNQLGLPKIISWLGSRSYSLYLVHWPIILFGRQIFGSSTALNFLCLVVSIISSEFLYKKVEYRYHDRDGGQNKNVLKLFAIGQIVTLCLMATLMGFGNLRYNQTQAYPAWEKIPAGCTGPVINCDIDFQDSNGFVVLEGNSHAGTILHTFIKITQELRLSSRVTAGGSKVLTDATELVNSEEISVFSYFRDPYSDEIEKTYAEHWEQYLKNPKVKNLIVFLDNPYMQGSRFPSLISGPSDQSRSRSEQLRNELRFTYLQDLQRKYSNLTIVDPFESLCDQETCFGGKNGKVWYLDEDHLTVSGAAQLESVLRQTLITIQN</sequence>
<feature type="transmembrane region" description="Helical" evidence="1">
    <location>
        <begin position="21"/>
        <end position="42"/>
    </location>
</feature>
<dbReference type="InterPro" id="IPR043968">
    <property type="entry name" value="SGNH"/>
</dbReference>
<reference evidence="4" key="1">
    <citation type="submission" date="2020-05" db="EMBL/GenBank/DDBJ databases">
        <authorList>
            <person name="Chiriac C."/>
            <person name="Salcher M."/>
            <person name="Ghai R."/>
            <person name="Kavagutti S V."/>
        </authorList>
    </citation>
    <scope>NUCLEOTIDE SEQUENCE</scope>
</reference>
<dbReference type="InterPro" id="IPR002656">
    <property type="entry name" value="Acyl_transf_3_dom"/>
</dbReference>
<feature type="transmembrane region" description="Helical" evidence="1">
    <location>
        <begin position="177"/>
        <end position="196"/>
    </location>
</feature>
<accession>A0A6J6XU67</accession>
<evidence type="ECO:0000259" key="3">
    <source>
        <dbReference type="Pfam" id="PF19040"/>
    </source>
</evidence>
<dbReference type="InterPro" id="IPR050879">
    <property type="entry name" value="Acyltransferase_3"/>
</dbReference>
<feature type="transmembrane region" description="Helical" evidence="1">
    <location>
        <begin position="281"/>
        <end position="299"/>
    </location>
</feature>
<dbReference type="PANTHER" id="PTHR23028:SF53">
    <property type="entry name" value="ACYL_TRANSF_3 DOMAIN-CONTAINING PROTEIN"/>
    <property type="match status" value="1"/>
</dbReference>
<feature type="transmembrane region" description="Helical" evidence="1">
    <location>
        <begin position="151"/>
        <end position="170"/>
    </location>
</feature>
<gene>
    <name evidence="4" type="ORF">UFOPK3026_00451</name>
</gene>
<dbReference type="GO" id="GO:0016747">
    <property type="term" value="F:acyltransferase activity, transferring groups other than amino-acyl groups"/>
    <property type="evidence" value="ECO:0007669"/>
    <property type="project" value="InterPro"/>
</dbReference>
<dbReference type="Pfam" id="PF19040">
    <property type="entry name" value="SGNH"/>
    <property type="match status" value="1"/>
</dbReference>
<dbReference type="PANTHER" id="PTHR23028">
    <property type="entry name" value="ACETYLTRANSFERASE"/>
    <property type="match status" value="1"/>
</dbReference>
<feature type="transmembrane region" description="Helical" evidence="1">
    <location>
        <begin position="379"/>
        <end position="398"/>
    </location>
</feature>
<keyword evidence="1" id="KW-0812">Transmembrane</keyword>